<accession>A0A371FPF3</accession>
<dbReference type="GO" id="GO:0008270">
    <property type="term" value="F:zinc ion binding"/>
    <property type="evidence" value="ECO:0007669"/>
    <property type="project" value="InterPro"/>
</dbReference>
<reference evidence="2" key="1">
    <citation type="submission" date="2018-05" db="EMBL/GenBank/DDBJ databases">
        <title>Draft genome of Mucuna pruriens seed.</title>
        <authorList>
            <person name="Nnadi N.E."/>
            <person name="Vos R."/>
            <person name="Hasami M.H."/>
            <person name="Devisetty U.K."/>
            <person name="Aguiy J.C."/>
        </authorList>
    </citation>
    <scope>NUCLEOTIDE SEQUENCE [LARGE SCALE GENOMIC DNA]</scope>
    <source>
        <strain evidence="2">JCA_2017</strain>
    </source>
</reference>
<evidence type="ECO:0000313" key="2">
    <source>
        <dbReference type="EMBL" id="RDX80225.1"/>
    </source>
</evidence>
<dbReference type="InterPro" id="IPR036875">
    <property type="entry name" value="Znf_CCHC_sf"/>
</dbReference>
<proteinExistence type="predicted"/>
<dbReference type="SUPFAM" id="SSF57756">
    <property type="entry name" value="Retrovirus zinc finger-like domains"/>
    <property type="match status" value="1"/>
</dbReference>
<evidence type="ECO:0000259" key="1">
    <source>
        <dbReference type="Pfam" id="PF22936"/>
    </source>
</evidence>
<dbReference type="EMBL" id="QJKJ01008285">
    <property type="protein sequence ID" value="RDX80225.1"/>
    <property type="molecule type" value="Genomic_DNA"/>
</dbReference>
<dbReference type="InterPro" id="IPR054722">
    <property type="entry name" value="PolX-like_BBD"/>
</dbReference>
<evidence type="ECO:0000313" key="3">
    <source>
        <dbReference type="Proteomes" id="UP000257109"/>
    </source>
</evidence>
<name>A0A371FPF3_MUCPR</name>
<gene>
    <name evidence="2" type="ORF">CR513_39247</name>
</gene>
<dbReference type="GO" id="GO:0003676">
    <property type="term" value="F:nucleic acid binding"/>
    <property type="evidence" value="ECO:0007669"/>
    <property type="project" value="InterPro"/>
</dbReference>
<protein>
    <recommendedName>
        <fullName evidence="1">Retrovirus-related Pol polyprotein from transposon TNT 1-94-like beta-barrel domain-containing protein</fullName>
    </recommendedName>
</protein>
<organism evidence="2 3">
    <name type="scientific">Mucuna pruriens</name>
    <name type="common">Velvet bean</name>
    <name type="synonym">Dolichos pruriens</name>
    <dbReference type="NCBI Taxonomy" id="157652"/>
    <lineage>
        <taxon>Eukaryota</taxon>
        <taxon>Viridiplantae</taxon>
        <taxon>Streptophyta</taxon>
        <taxon>Embryophyta</taxon>
        <taxon>Tracheophyta</taxon>
        <taxon>Spermatophyta</taxon>
        <taxon>Magnoliopsida</taxon>
        <taxon>eudicotyledons</taxon>
        <taxon>Gunneridae</taxon>
        <taxon>Pentapetalae</taxon>
        <taxon>rosids</taxon>
        <taxon>fabids</taxon>
        <taxon>Fabales</taxon>
        <taxon>Fabaceae</taxon>
        <taxon>Papilionoideae</taxon>
        <taxon>50 kb inversion clade</taxon>
        <taxon>NPAAA clade</taxon>
        <taxon>indigoferoid/millettioid clade</taxon>
        <taxon>Phaseoleae</taxon>
        <taxon>Mucuna</taxon>
    </lineage>
</organism>
<dbReference type="STRING" id="157652.A0A371FPF3"/>
<dbReference type="Proteomes" id="UP000257109">
    <property type="component" value="Unassembled WGS sequence"/>
</dbReference>
<sequence>MADTTFEGEDDEELKEEQTNDLSKVNTFEVTKLQEKVIDLRQSLSKFFNGTKNISKLLKYSRCPHEKFGFGFEKEKEIKEKLNIHCSNCRKFGHRSYDCRKRPKGSSKPLRTNLKGPKKTSMCLIIGRKPLLWYLDNGCSRHMMGEESMFQDLRPKKGGWVTFRGNQKGKIVGVGRIDKHPFLSIDNVLYVKGLKHNQLSISQLCDIRYDVSFNKGECIVKDYKGSIIYSTKRQNNLYQIDLEDLTNQNVTCLVSINDYQWMWYKKL</sequence>
<dbReference type="AlphaFoldDB" id="A0A371FPF3"/>
<dbReference type="OrthoDB" id="1435461at2759"/>
<dbReference type="Pfam" id="PF22936">
    <property type="entry name" value="Pol_BBD"/>
    <property type="match status" value="1"/>
</dbReference>
<feature type="non-terminal residue" evidence="2">
    <location>
        <position position="1"/>
    </location>
</feature>
<comment type="caution">
    <text evidence="2">The sequence shown here is derived from an EMBL/GenBank/DDBJ whole genome shotgun (WGS) entry which is preliminary data.</text>
</comment>
<feature type="domain" description="Retrovirus-related Pol polyprotein from transposon TNT 1-94-like beta-barrel" evidence="1">
    <location>
        <begin position="133"/>
        <end position="206"/>
    </location>
</feature>
<keyword evidence="3" id="KW-1185">Reference proteome</keyword>